<evidence type="ECO:0000313" key="2">
    <source>
        <dbReference type="Proteomes" id="UP000729290"/>
    </source>
</evidence>
<evidence type="ECO:0008006" key="3">
    <source>
        <dbReference type="Google" id="ProtNLM"/>
    </source>
</evidence>
<accession>A0ABS2GD98</accession>
<dbReference type="Proteomes" id="UP000729290">
    <property type="component" value="Unassembled WGS sequence"/>
</dbReference>
<evidence type="ECO:0000313" key="1">
    <source>
        <dbReference type="EMBL" id="MBM6878623.1"/>
    </source>
</evidence>
<sequence>MKASGIFSAFPNEKVKIVKRDSSIIENIDAVIDSKKIFIENTEIDIEEGDIVERDLPSGSVEQFLVIDRGFHKGSYGIPDHYQIKYRRQSKIIDNDDNKIINQYNISNAEKININSTDNSITYKITDNDLAVMDTICSLAKGLDNEKDIIFAVNEMKKHAGTKSYIEKYNAFIQSIANHMTIFAPFIPLLSSLLIK</sequence>
<gene>
    <name evidence="1" type="ORF">H9X83_10710</name>
</gene>
<reference evidence="1 2" key="1">
    <citation type="journal article" date="2021" name="Sci. Rep.">
        <title>The distribution of antibiotic resistance genes in chicken gut microbiota commensals.</title>
        <authorList>
            <person name="Juricova H."/>
            <person name="Matiasovicova J."/>
            <person name="Kubasova T."/>
            <person name="Cejkova D."/>
            <person name="Rychlik I."/>
        </authorList>
    </citation>
    <scope>NUCLEOTIDE SEQUENCE [LARGE SCALE GENOMIC DNA]</scope>
    <source>
        <strain evidence="1 2">An431b</strain>
    </source>
</reference>
<dbReference type="RefSeq" id="WP_205134258.1">
    <property type="nucleotide sequence ID" value="NZ_JACSNT010000015.1"/>
</dbReference>
<proteinExistence type="predicted"/>
<organism evidence="1 2">
    <name type="scientific">Anaerotignum lactatifermentans</name>
    <dbReference type="NCBI Taxonomy" id="160404"/>
    <lineage>
        <taxon>Bacteria</taxon>
        <taxon>Bacillati</taxon>
        <taxon>Bacillota</taxon>
        <taxon>Clostridia</taxon>
        <taxon>Lachnospirales</taxon>
        <taxon>Anaerotignaceae</taxon>
        <taxon>Anaerotignum</taxon>
    </lineage>
</organism>
<keyword evidence="2" id="KW-1185">Reference proteome</keyword>
<comment type="caution">
    <text evidence="1">The sequence shown here is derived from an EMBL/GenBank/DDBJ whole genome shotgun (WGS) entry which is preliminary data.</text>
</comment>
<protein>
    <recommendedName>
        <fullName evidence="3">MacB-like periplasmic core domain-containing protein</fullName>
    </recommendedName>
</protein>
<dbReference type="EMBL" id="JACSNV010000017">
    <property type="protein sequence ID" value="MBM6878623.1"/>
    <property type="molecule type" value="Genomic_DNA"/>
</dbReference>
<name>A0ABS2GD98_9FIRM</name>